<name>A0AAV1AYC4_VICFA</name>
<feature type="compositionally biased region" description="Low complexity" evidence="1">
    <location>
        <begin position="73"/>
        <end position="87"/>
    </location>
</feature>
<protein>
    <submittedName>
        <fullName evidence="2">Uncharacterized protein</fullName>
    </submittedName>
</protein>
<evidence type="ECO:0000256" key="1">
    <source>
        <dbReference type="SAM" id="MobiDB-lite"/>
    </source>
</evidence>
<dbReference type="AlphaFoldDB" id="A0AAV1AYC4"/>
<feature type="region of interest" description="Disordered" evidence="1">
    <location>
        <begin position="70"/>
        <end position="92"/>
    </location>
</feature>
<accession>A0AAV1AYC4</accession>
<keyword evidence="3" id="KW-1185">Reference proteome</keyword>
<reference evidence="2 3" key="1">
    <citation type="submission" date="2023-01" db="EMBL/GenBank/DDBJ databases">
        <authorList>
            <person name="Kreplak J."/>
        </authorList>
    </citation>
    <scope>NUCLEOTIDE SEQUENCE [LARGE SCALE GENOMIC DNA]</scope>
</reference>
<evidence type="ECO:0000313" key="2">
    <source>
        <dbReference type="EMBL" id="CAI8615530.1"/>
    </source>
</evidence>
<organism evidence="2 3">
    <name type="scientific">Vicia faba</name>
    <name type="common">Broad bean</name>
    <name type="synonym">Faba vulgaris</name>
    <dbReference type="NCBI Taxonomy" id="3906"/>
    <lineage>
        <taxon>Eukaryota</taxon>
        <taxon>Viridiplantae</taxon>
        <taxon>Streptophyta</taxon>
        <taxon>Embryophyta</taxon>
        <taxon>Tracheophyta</taxon>
        <taxon>Spermatophyta</taxon>
        <taxon>Magnoliopsida</taxon>
        <taxon>eudicotyledons</taxon>
        <taxon>Gunneridae</taxon>
        <taxon>Pentapetalae</taxon>
        <taxon>rosids</taxon>
        <taxon>fabids</taxon>
        <taxon>Fabales</taxon>
        <taxon>Fabaceae</taxon>
        <taxon>Papilionoideae</taxon>
        <taxon>50 kb inversion clade</taxon>
        <taxon>NPAAA clade</taxon>
        <taxon>Hologalegina</taxon>
        <taxon>IRL clade</taxon>
        <taxon>Fabeae</taxon>
        <taxon>Vicia</taxon>
    </lineage>
</organism>
<sequence length="151" mass="16769">MPKNGSWAHGDSKLGPIPISLVKGSEVTTLHLRDKCKQTFSSILFQRAPTLSSFALSDLKHHRCSHRLHRTASPPFMSSSSPSTLRPHPNPLRRGSGFAYPILKLPSPFESMLDQCKGFNRSSDQNYNLGTHDLATTSIIRGRNKWEANSS</sequence>
<dbReference type="Proteomes" id="UP001157006">
    <property type="component" value="Chromosome 5"/>
</dbReference>
<gene>
    <name evidence="2" type="ORF">VFH_V183760</name>
</gene>
<evidence type="ECO:0000313" key="3">
    <source>
        <dbReference type="Proteomes" id="UP001157006"/>
    </source>
</evidence>
<proteinExistence type="predicted"/>
<dbReference type="EMBL" id="OX451740">
    <property type="protein sequence ID" value="CAI8615530.1"/>
    <property type="molecule type" value="Genomic_DNA"/>
</dbReference>